<evidence type="ECO:0000256" key="7">
    <source>
        <dbReference type="ARBA" id="ARBA00023136"/>
    </source>
</evidence>
<keyword evidence="7 8" id="KW-0472">Membrane</keyword>
<dbReference type="InterPro" id="IPR004688">
    <property type="entry name" value="Ni/Co_transpt"/>
</dbReference>
<feature type="transmembrane region" description="Helical" evidence="8">
    <location>
        <begin position="207"/>
        <end position="240"/>
    </location>
</feature>
<name>A0A6A9QFH1_ACIIN</name>
<dbReference type="PANTHER" id="PTHR31611">
    <property type="entry name" value="HIGH-AFFINITY NICKEL TRANSPORT PROTEIN NIC1"/>
    <property type="match status" value="1"/>
</dbReference>
<dbReference type="AlphaFoldDB" id="A0A6A9QFH1"/>
<feature type="transmembrane region" description="Helical" evidence="8">
    <location>
        <begin position="16"/>
        <end position="38"/>
    </location>
</feature>
<comment type="similarity">
    <text evidence="2 8">Belongs to the NiCoT transporter (TC 2.A.52) family.</text>
</comment>
<comment type="subcellular location">
    <subcellularLocation>
        <location evidence="8">Cell membrane</location>
        <topology evidence="8">Multi-pass membrane protein</topology>
    </subcellularLocation>
    <subcellularLocation>
        <location evidence="1">Endomembrane system</location>
        <topology evidence="1">Multi-pass membrane protein</topology>
    </subcellularLocation>
</comment>
<comment type="caution">
    <text evidence="9">The sequence shown here is derived from an EMBL/GenBank/DDBJ whole genome shotgun (WGS) entry which is preliminary data.</text>
</comment>
<evidence type="ECO:0000256" key="2">
    <source>
        <dbReference type="ARBA" id="ARBA00010892"/>
    </source>
</evidence>
<dbReference type="GO" id="GO:0005886">
    <property type="term" value="C:plasma membrane"/>
    <property type="evidence" value="ECO:0007669"/>
    <property type="project" value="UniProtKB-SubCell"/>
</dbReference>
<dbReference type="RefSeq" id="WP_155863397.1">
    <property type="nucleotide sequence ID" value="NZ_WFIY01000004.1"/>
</dbReference>
<organism evidence="9 10">
    <name type="scientific">Acidianus infernus</name>
    <dbReference type="NCBI Taxonomy" id="12915"/>
    <lineage>
        <taxon>Archaea</taxon>
        <taxon>Thermoproteota</taxon>
        <taxon>Thermoprotei</taxon>
        <taxon>Sulfolobales</taxon>
        <taxon>Sulfolobaceae</taxon>
        <taxon>Acidianus</taxon>
    </lineage>
</organism>
<dbReference type="GO" id="GO:0012505">
    <property type="term" value="C:endomembrane system"/>
    <property type="evidence" value="ECO:0007669"/>
    <property type="project" value="UniProtKB-SubCell"/>
</dbReference>
<gene>
    <name evidence="9" type="ORF">D1867_07175</name>
</gene>
<dbReference type="OrthoDB" id="11596at2157"/>
<dbReference type="NCBIfam" id="TIGR00802">
    <property type="entry name" value="nico"/>
    <property type="match status" value="1"/>
</dbReference>
<dbReference type="Pfam" id="PF03824">
    <property type="entry name" value="NicO"/>
    <property type="match status" value="1"/>
</dbReference>
<protein>
    <recommendedName>
        <fullName evidence="8">Nickel/cobalt efflux system</fullName>
    </recommendedName>
</protein>
<evidence type="ECO:0000313" key="9">
    <source>
        <dbReference type="EMBL" id="MUM65025.1"/>
    </source>
</evidence>
<evidence type="ECO:0000256" key="6">
    <source>
        <dbReference type="ARBA" id="ARBA00022989"/>
    </source>
</evidence>
<sequence>MKRWDMQLKNIGNKNLFFIVLFYTINIALTAYLFYFLFNLPKMSIKIQTDTGQLIGTFITLGVLAYTFGLRHAVDADHLAAIDNTTRKLLQEGKDPYFLGTFFSLGHSTVVILLSVMLMIATRYVVNNLTNIENIGSIIGTLVSGGFLYIIGFLNLLVVLELYNIYKTVRKEKTIDDQKLNEILLKRGFMNRFFGKLFKIITKQYQMYIIGFLFGLGFDTATEVAILAISATLAGAFASIPMTTILALPLLFTLGMSLVDTADGIFMRLAYGWAFRNALGKIWYNLTMTLISIVIAYGIGTIELLGLLACEYNLSGFFWDQVAALNNAYWETIGYFIIGTFAITWAISGILYKYKINRGHLDVNNRK</sequence>
<reference evidence="9 10" key="1">
    <citation type="submission" date="2019-10" db="EMBL/GenBank/DDBJ databases">
        <title>Genome Sequences from Six Type Strain Members of the Archaeal Family Sulfolobaceae: Acidianus ambivalens, Acidianus infernus, Metallosphaera prunae, Stygiolobus azoricus, Sulfolobus metallicus, and Sulfurisphaera ohwakuensis.</title>
        <authorList>
            <person name="Counts J.A."/>
            <person name="Kelly R.M."/>
        </authorList>
    </citation>
    <scope>NUCLEOTIDE SEQUENCE [LARGE SCALE GENOMIC DNA]</scope>
    <source>
        <strain evidence="9 10">DSM 3191</strain>
    </source>
</reference>
<keyword evidence="5 8" id="KW-0812">Transmembrane</keyword>
<keyword evidence="4" id="KW-0533">Nickel</keyword>
<evidence type="ECO:0000256" key="4">
    <source>
        <dbReference type="ARBA" id="ARBA00022596"/>
    </source>
</evidence>
<evidence type="ECO:0000256" key="8">
    <source>
        <dbReference type="RuleBase" id="RU362101"/>
    </source>
</evidence>
<feature type="transmembrane region" description="Helical" evidence="8">
    <location>
        <begin position="328"/>
        <end position="352"/>
    </location>
</feature>
<feature type="transmembrane region" description="Helical" evidence="8">
    <location>
        <begin position="246"/>
        <end position="271"/>
    </location>
</feature>
<evidence type="ECO:0000313" key="10">
    <source>
        <dbReference type="Proteomes" id="UP000440125"/>
    </source>
</evidence>
<dbReference type="PANTHER" id="PTHR31611:SF0">
    <property type="entry name" value="HIGH-AFFINITY NICKEL TRANSPORT PROTEIN NIC1"/>
    <property type="match status" value="1"/>
</dbReference>
<keyword evidence="10" id="KW-1185">Reference proteome</keyword>
<feature type="transmembrane region" description="Helical" evidence="8">
    <location>
        <begin position="283"/>
        <end position="308"/>
    </location>
</feature>
<dbReference type="EMBL" id="WFIY01000004">
    <property type="protein sequence ID" value="MUM65025.1"/>
    <property type="molecule type" value="Genomic_DNA"/>
</dbReference>
<evidence type="ECO:0000256" key="1">
    <source>
        <dbReference type="ARBA" id="ARBA00004127"/>
    </source>
</evidence>
<proteinExistence type="inferred from homology"/>
<evidence type="ECO:0000256" key="3">
    <source>
        <dbReference type="ARBA" id="ARBA00022448"/>
    </source>
</evidence>
<accession>A0A6A9QFH1</accession>
<dbReference type="InterPro" id="IPR011541">
    <property type="entry name" value="Ni/Co_transpt_high_affinity"/>
</dbReference>
<feature type="transmembrane region" description="Helical" evidence="8">
    <location>
        <begin position="138"/>
        <end position="163"/>
    </location>
</feature>
<dbReference type="GO" id="GO:0015099">
    <property type="term" value="F:nickel cation transmembrane transporter activity"/>
    <property type="evidence" value="ECO:0007669"/>
    <property type="project" value="UniProtKB-UniRule"/>
</dbReference>
<feature type="transmembrane region" description="Helical" evidence="8">
    <location>
        <begin position="97"/>
        <end position="126"/>
    </location>
</feature>
<keyword evidence="6 8" id="KW-1133">Transmembrane helix</keyword>
<evidence type="ECO:0000256" key="5">
    <source>
        <dbReference type="ARBA" id="ARBA00022692"/>
    </source>
</evidence>
<keyword evidence="3 8" id="KW-0813">Transport</keyword>
<dbReference type="Proteomes" id="UP000440125">
    <property type="component" value="Unassembled WGS sequence"/>
</dbReference>